<gene>
    <name evidence="1" type="ORF">B0X70_11700</name>
</gene>
<dbReference type="Gene3D" id="1.20.5.780">
    <property type="entry name" value="Single helix bin"/>
    <property type="match status" value="1"/>
</dbReference>
<dbReference type="RefSeq" id="WP_036806074.1">
    <property type="nucleotide sequence ID" value="NZ_CAWQBW010000002.1"/>
</dbReference>
<keyword evidence="2" id="KW-1185">Reference proteome</keyword>
<name>A0ABX8LU68_9GAMM</name>
<organism evidence="1 2">
    <name type="scientific">Photorhabdus akhurstii</name>
    <dbReference type="NCBI Taxonomy" id="171438"/>
    <lineage>
        <taxon>Bacteria</taxon>
        <taxon>Pseudomonadati</taxon>
        <taxon>Pseudomonadota</taxon>
        <taxon>Gammaproteobacteria</taxon>
        <taxon>Enterobacterales</taxon>
        <taxon>Morganellaceae</taxon>
        <taxon>Photorhabdus</taxon>
    </lineage>
</organism>
<reference evidence="1 2" key="1">
    <citation type="submission" date="2017-03" db="EMBL/GenBank/DDBJ databases">
        <title>Genome comparison of Photorhabdus luminescens strain 0813-124 phase variants.</title>
        <authorList>
            <person name="Chien C.-C."/>
            <person name="Chen W.-J."/>
            <person name="Shih M.-C."/>
            <person name="Hsieh F.-C."/>
        </authorList>
    </citation>
    <scope>NUCLEOTIDE SEQUENCE [LARGE SCALE GENOMIC DNA]</scope>
    <source>
        <strain evidence="1 2">0813-124 phase II</strain>
    </source>
</reference>
<sequence>MNTVIDNKQDWINLRLKNIGLNNQDSEAFFNALVKPVRFNKKLADAFEEHNQRVINKRPMII</sequence>
<protein>
    <submittedName>
        <fullName evidence="1">Uncharacterized protein</fullName>
    </submittedName>
</protein>
<evidence type="ECO:0000313" key="2">
    <source>
        <dbReference type="Proteomes" id="UP000693715"/>
    </source>
</evidence>
<dbReference type="Proteomes" id="UP000693715">
    <property type="component" value="Chromosome"/>
</dbReference>
<accession>A0ABX8LU68</accession>
<proteinExistence type="predicted"/>
<dbReference type="EMBL" id="CP020335">
    <property type="protein sequence ID" value="QXF33733.1"/>
    <property type="molecule type" value="Genomic_DNA"/>
</dbReference>
<evidence type="ECO:0000313" key="1">
    <source>
        <dbReference type="EMBL" id="QXF33733.1"/>
    </source>
</evidence>